<dbReference type="Gene3D" id="1.10.10.60">
    <property type="entry name" value="Homeodomain-like"/>
    <property type="match status" value="2"/>
</dbReference>
<dbReference type="SMART" id="SM00342">
    <property type="entry name" value="HTH_ARAC"/>
    <property type="match status" value="1"/>
</dbReference>
<accession>A0ABP3X8E8</accession>
<keyword evidence="2" id="KW-0238">DNA-binding</keyword>
<dbReference type="SUPFAM" id="SSF46689">
    <property type="entry name" value="Homeodomain-like"/>
    <property type="match status" value="1"/>
</dbReference>
<dbReference type="Gene3D" id="2.60.120.10">
    <property type="entry name" value="Jelly Rolls"/>
    <property type="match status" value="1"/>
</dbReference>
<evidence type="ECO:0000256" key="2">
    <source>
        <dbReference type="ARBA" id="ARBA00023125"/>
    </source>
</evidence>
<reference evidence="6" key="1">
    <citation type="journal article" date="2019" name="Int. J. Syst. Evol. Microbiol.">
        <title>The Global Catalogue of Microorganisms (GCM) 10K type strain sequencing project: providing services to taxonomists for standard genome sequencing and annotation.</title>
        <authorList>
            <consortium name="The Broad Institute Genomics Platform"/>
            <consortium name="The Broad Institute Genome Sequencing Center for Infectious Disease"/>
            <person name="Wu L."/>
            <person name="Ma J."/>
        </authorList>
    </citation>
    <scope>NUCLEOTIDE SEQUENCE [LARGE SCALE GENOMIC DNA]</scope>
    <source>
        <strain evidence="6">JCM 6486</strain>
    </source>
</reference>
<evidence type="ECO:0000313" key="6">
    <source>
        <dbReference type="Proteomes" id="UP001400965"/>
    </source>
</evidence>
<dbReference type="PANTHER" id="PTHR43280">
    <property type="entry name" value="ARAC-FAMILY TRANSCRIPTIONAL REGULATOR"/>
    <property type="match status" value="1"/>
</dbReference>
<sequence length="383" mass="44742">MFDKTTSPKFKQFGDIVNKEMTLKSKNILYEFKNKKIDSLKLTDSNDIYINVVNGIAMILLSIDCKNIISFIINRPIRLKKDVCFNLISVSDNASVYISYSSKYLNCISLNEDYKYSSISSSLNIKEIYTKFYQEKGLNYNFSGESHPYWELTYVDKGKLYTNINNTSYSLEQGDLIFYAPFQFHTQYTLNNNSSSYLTINFNMDFKNYELLCNKVFKLNRNSYHIIKLLISELSNDDIYSNDLSLCYLKQLIINILRLGSSYKNFKPTTNMQQSYEDNLLNEILNFINININNKIYIETICDKFCISSTMLHSLFKKNMNVTVKSYINNLKLNKSKELIKHSSFTLSEISDVLSFSSIHYFSRKFKSHFGISPTEYAKSIYK</sequence>
<dbReference type="PROSITE" id="PS01124">
    <property type="entry name" value="HTH_ARAC_FAMILY_2"/>
    <property type="match status" value="1"/>
</dbReference>
<evidence type="ECO:0000256" key="1">
    <source>
        <dbReference type="ARBA" id="ARBA00023015"/>
    </source>
</evidence>
<feature type="domain" description="HTH araC/xylS-type" evidence="4">
    <location>
        <begin position="282"/>
        <end position="380"/>
    </location>
</feature>
<name>A0ABP3X8E8_9FIRM</name>
<organism evidence="5 6">
    <name type="scientific">Paraclostridium tenue</name>
    <dbReference type="NCBI Taxonomy" id="1737"/>
    <lineage>
        <taxon>Bacteria</taxon>
        <taxon>Bacillati</taxon>
        <taxon>Bacillota</taxon>
        <taxon>Clostridia</taxon>
        <taxon>Peptostreptococcales</taxon>
        <taxon>Peptostreptococcaceae</taxon>
        <taxon>Paraclostridium</taxon>
    </lineage>
</organism>
<protein>
    <recommendedName>
        <fullName evidence="4">HTH araC/xylS-type domain-containing protein</fullName>
    </recommendedName>
</protein>
<dbReference type="InterPro" id="IPR037923">
    <property type="entry name" value="HTH-like"/>
</dbReference>
<keyword evidence="6" id="KW-1185">Reference proteome</keyword>
<gene>
    <name evidence="5" type="ORF">GCM10008917_05360</name>
</gene>
<dbReference type="Pfam" id="PF02311">
    <property type="entry name" value="AraC_binding"/>
    <property type="match status" value="1"/>
</dbReference>
<dbReference type="InterPro" id="IPR009057">
    <property type="entry name" value="Homeodomain-like_sf"/>
</dbReference>
<dbReference type="PANTHER" id="PTHR43280:SF2">
    <property type="entry name" value="HTH-TYPE TRANSCRIPTIONAL REGULATOR EXSA"/>
    <property type="match status" value="1"/>
</dbReference>
<comment type="caution">
    <text evidence="5">The sequence shown here is derived from an EMBL/GenBank/DDBJ whole genome shotgun (WGS) entry which is preliminary data.</text>
</comment>
<evidence type="ECO:0000256" key="3">
    <source>
        <dbReference type="ARBA" id="ARBA00023163"/>
    </source>
</evidence>
<evidence type="ECO:0000259" key="4">
    <source>
        <dbReference type="PROSITE" id="PS01124"/>
    </source>
</evidence>
<dbReference type="Pfam" id="PF12833">
    <property type="entry name" value="HTH_18"/>
    <property type="match status" value="1"/>
</dbReference>
<evidence type="ECO:0000313" key="5">
    <source>
        <dbReference type="EMBL" id="GAA0861948.1"/>
    </source>
</evidence>
<proteinExistence type="predicted"/>
<keyword evidence="3" id="KW-0804">Transcription</keyword>
<dbReference type="SUPFAM" id="SSF51215">
    <property type="entry name" value="Regulatory protein AraC"/>
    <property type="match status" value="1"/>
</dbReference>
<dbReference type="InterPro" id="IPR014710">
    <property type="entry name" value="RmlC-like_jellyroll"/>
</dbReference>
<dbReference type="EMBL" id="BAAACP010000002">
    <property type="protein sequence ID" value="GAA0861948.1"/>
    <property type="molecule type" value="Genomic_DNA"/>
</dbReference>
<dbReference type="InterPro" id="IPR018060">
    <property type="entry name" value="HTH_AraC"/>
</dbReference>
<dbReference type="Proteomes" id="UP001400965">
    <property type="component" value="Unassembled WGS sequence"/>
</dbReference>
<dbReference type="RefSeq" id="WP_346042025.1">
    <property type="nucleotide sequence ID" value="NZ_BAAACP010000002.1"/>
</dbReference>
<dbReference type="InterPro" id="IPR003313">
    <property type="entry name" value="AraC-bd"/>
</dbReference>
<keyword evidence="1" id="KW-0805">Transcription regulation</keyword>